<reference evidence="13" key="1">
    <citation type="submission" date="2025-08" db="UniProtKB">
        <authorList>
            <consortium name="RefSeq"/>
        </authorList>
    </citation>
    <scope>IDENTIFICATION</scope>
    <source>
        <tissue evidence="13">Sperm</tissue>
    </source>
</reference>
<accession>A0AAJ7TXC5</accession>
<dbReference type="InterPro" id="IPR001841">
    <property type="entry name" value="Znf_RING"/>
</dbReference>
<keyword evidence="5" id="KW-0862">Zinc</keyword>
<dbReference type="SMART" id="SM00184">
    <property type="entry name" value="RING"/>
    <property type="match status" value="1"/>
</dbReference>
<dbReference type="Gene3D" id="3.30.160.60">
    <property type="entry name" value="Classic Zinc Finger"/>
    <property type="match status" value="1"/>
</dbReference>
<feature type="compositionally biased region" description="Basic and acidic residues" evidence="8">
    <location>
        <begin position="439"/>
        <end position="451"/>
    </location>
</feature>
<comment type="subcellular location">
    <subcellularLocation>
        <location evidence="1">Cytoplasm</location>
        <location evidence="1">Myofibril</location>
        <location evidence="1">Sarcomere</location>
        <location evidence="1">Z line</location>
    </subcellularLocation>
</comment>
<evidence type="ECO:0000256" key="8">
    <source>
        <dbReference type="SAM" id="MobiDB-lite"/>
    </source>
</evidence>
<name>A0AAJ7TXC5_PETMA</name>
<keyword evidence="3" id="KW-0479">Metal-binding</keyword>
<feature type="compositionally biased region" description="Gly residues" evidence="8">
    <location>
        <begin position="554"/>
        <end position="570"/>
    </location>
</feature>
<dbReference type="PROSITE" id="PS51262">
    <property type="entry name" value="COS"/>
    <property type="match status" value="1"/>
</dbReference>
<evidence type="ECO:0000259" key="11">
    <source>
        <dbReference type="PROSITE" id="PS51262"/>
    </source>
</evidence>
<dbReference type="Proteomes" id="UP001318040">
    <property type="component" value="Chromosome 43"/>
</dbReference>
<feature type="compositionally biased region" description="Low complexity" evidence="8">
    <location>
        <begin position="469"/>
        <end position="483"/>
    </location>
</feature>
<feature type="region of interest" description="Disordered" evidence="8">
    <location>
        <begin position="393"/>
        <end position="586"/>
    </location>
</feature>
<dbReference type="InterPro" id="IPR000315">
    <property type="entry name" value="Znf_B-box"/>
</dbReference>
<dbReference type="GeneID" id="116951370"/>
<dbReference type="AlphaFoldDB" id="A0AAJ7TXC5"/>
<feature type="compositionally biased region" description="Basic and acidic residues" evidence="8">
    <location>
        <begin position="537"/>
        <end position="550"/>
    </location>
</feature>
<feature type="compositionally biased region" description="Gly residues" evidence="8">
    <location>
        <begin position="521"/>
        <end position="530"/>
    </location>
</feature>
<protein>
    <submittedName>
        <fullName evidence="13">Tripartite motif-containing protein 54-like</fullName>
    </submittedName>
</protein>
<dbReference type="InterPro" id="IPR017907">
    <property type="entry name" value="Znf_RING_CS"/>
</dbReference>
<feature type="domain" description="COS" evidence="11">
    <location>
        <begin position="284"/>
        <end position="342"/>
    </location>
</feature>
<evidence type="ECO:0000256" key="6">
    <source>
        <dbReference type="ARBA" id="ARBA00023054"/>
    </source>
</evidence>
<feature type="domain" description="RING-type" evidence="9">
    <location>
        <begin position="34"/>
        <end position="84"/>
    </location>
</feature>
<feature type="compositionally biased region" description="Low complexity" evidence="8">
    <location>
        <begin position="118"/>
        <end position="127"/>
    </location>
</feature>
<dbReference type="FunFam" id="3.30.40.10:FF:000014">
    <property type="entry name" value="probable E3 ubiquitin-protein ligase MID2"/>
    <property type="match status" value="1"/>
</dbReference>
<organism evidence="12 13">
    <name type="scientific">Petromyzon marinus</name>
    <name type="common">Sea lamprey</name>
    <dbReference type="NCBI Taxonomy" id="7757"/>
    <lineage>
        <taxon>Eukaryota</taxon>
        <taxon>Metazoa</taxon>
        <taxon>Chordata</taxon>
        <taxon>Craniata</taxon>
        <taxon>Vertebrata</taxon>
        <taxon>Cyclostomata</taxon>
        <taxon>Hyperoartia</taxon>
        <taxon>Petromyzontiformes</taxon>
        <taxon>Petromyzontidae</taxon>
        <taxon>Petromyzon</taxon>
    </lineage>
</organism>
<dbReference type="Pfam" id="PF00643">
    <property type="entry name" value="zf-B_box"/>
    <property type="match status" value="1"/>
</dbReference>
<dbReference type="PANTHER" id="PTHR24103">
    <property type="entry name" value="E3 UBIQUITIN-PROTEIN LIGASE TRIM"/>
    <property type="match status" value="1"/>
</dbReference>
<evidence type="ECO:0000256" key="3">
    <source>
        <dbReference type="ARBA" id="ARBA00022723"/>
    </source>
</evidence>
<dbReference type="SUPFAM" id="SSF57845">
    <property type="entry name" value="B-box zinc-binding domain"/>
    <property type="match status" value="1"/>
</dbReference>
<evidence type="ECO:0000256" key="7">
    <source>
        <dbReference type="PROSITE-ProRule" id="PRU00024"/>
    </source>
</evidence>
<dbReference type="Pfam" id="PF13445">
    <property type="entry name" value="zf-RING_UBOX"/>
    <property type="match status" value="1"/>
</dbReference>
<dbReference type="GO" id="GO:0008270">
    <property type="term" value="F:zinc ion binding"/>
    <property type="evidence" value="ECO:0007669"/>
    <property type="project" value="UniProtKB-KW"/>
</dbReference>
<gene>
    <name evidence="13" type="primary">LOC116951370</name>
</gene>
<dbReference type="InterPro" id="IPR050143">
    <property type="entry name" value="TRIM/RBCC"/>
</dbReference>
<dbReference type="InterPro" id="IPR013083">
    <property type="entry name" value="Znf_RING/FYVE/PHD"/>
</dbReference>
<dbReference type="Gene3D" id="1.20.5.170">
    <property type="match status" value="1"/>
</dbReference>
<dbReference type="SMART" id="SM00336">
    <property type="entry name" value="BBOX"/>
    <property type="match status" value="1"/>
</dbReference>
<evidence type="ECO:0000256" key="1">
    <source>
        <dbReference type="ARBA" id="ARBA00004216"/>
    </source>
</evidence>
<evidence type="ECO:0000259" key="10">
    <source>
        <dbReference type="PROSITE" id="PS50119"/>
    </source>
</evidence>
<dbReference type="PROSITE" id="PS50089">
    <property type="entry name" value="ZF_RING_2"/>
    <property type="match status" value="1"/>
</dbReference>
<dbReference type="PROSITE" id="PS50119">
    <property type="entry name" value="ZF_BBOX"/>
    <property type="match status" value="1"/>
</dbReference>
<keyword evidence="2" id="KW-0963">Cytoplasm</keyword>
<dbReference type="RefSeq" id="XP_032825792.1">
    <property type="nucleotide sequence ID" value="XM_032969901.1"/>
</dbReference>
<dbReference type="SUPFAM" id="SSF57850">
    <property type="entry name" value="RING/U-box"/>
    <property type="match status" value="1"/>
</dbReference>
<dbReference type="KEGG" id="pmrn:116951370"/>
<evidence type="ECO:0000259" key="9">
    <source>
        <dbReference type="PROSITE" id="PS50089"/>
    </source>
</evidence>
<evidence type="ECO:0000256" key="5">
    <source>
        <dbReference type="ARBA" id="ARBA00022833"/>
    </source>
</evidence>
<evidence type="ECO:0000256" key="2">
    <source>
        <dbReference type="ARBA" id="ARBA00022490"/>
    </source>
</evidence>
<evidence type="ECO:0000256" key="4">
    <source>
        <dbReference type="ARBA" id="ARBA00022771"/>
    </source>
</evidence>
<keyword evidence="4 7" id="KW-0863">Zinc-finger</keyword>
<dbReference type="InterPro" id="IPR027370">
    <property type="entry name" value="Znf-RING_euk"/>
</dbReference>
<evidence type="ECO:0000313" key="13">
    <source>
        <dbReference type="RefSeq" id="XP_032825792.1"/>
    </source>
</evidence>
<feature type="domain" description="B box-type" evidence="10">
    <location>
        <begin position="134"/>
        <end position="176"/>
    </location>
</feature>
<keyword evidence="12" id="KW-1185">Reference proteome</keyword>
<dbReference type="Gene3D" id="3.30.40.10">
    <property type="entry name" value="Zinc/RING finger domain, C3HC4 (zinc finger)"/>
    <property type="match status" value="1"/>
</dbReference>
<evidence type="ECO:0000313" key="12">
    <source>
        <dbReference type="Proteomes" id="UP001318040"/>
    </source>
</evidence>
<feature type="region of interest" description="Disordered" evidence="8">
    <location>
        <begin position="118"/>
        <end position="139"/>
    </location>
</feature>
<keyword evidence="6" id="KW-0175">Coiled coil</keyword>
<dbReference type="GO" id="GO:0030018">
    <property type="term" value="C:Z disc"/>
    <property type="evidence" value="ECO:0007669"/>
    <property type="project" value="UniProtKB-SubCell"/>
</dbReference>
<proteinExistence type="predicted"/>
<dbReference type="InterPro" id="IPR017903">
    <property type="entry name" value="COS_domain"/>
</dbReference>
<dbReference type="PROSITE" id="PS00518">
    <property type="entry name" value="ZF_RING_1"/>
    <property type="match status" value="1"/>
</dbReference>
<sequence>MSVRRDGAGPESAASLLLLRESQARDDLERQLLCPICLEMFSKPVVILPCQHNLCRKCANDVFQSRGGGPSIGGGGRFRCPSCRHEVLLDRHGVYGLQRNLLVENIIDIYKQQQQQQQQSSRGSAAAGPGGRKDAEPHCAEHEEERVNIYCSSCRTPTCSLCKVFGSHQHCQVAPLGVVYEQHKGELSDGLAQVVVSSERLQEGLLELEGTLHSLDESSKLQQRVIGEAFEALSLVLEGRKRALTAAVQAQQEARARAIRARVARLAQRVDDASKLVEAALQLLDEPGAAKFLQSATGLIVRMSEVATAVDALPAGSGVDDLGKFRVDFSREADILRRLDFVPDEVTVEEKVEEPSGEVKGTAELAAAAEVAAAAATTAETMTVAAVAAGAQGEASVGPGEPPKTLGPEEGPPQPGPRGTNPDPGSNPNAVDSAAIDSARGERSREPEVRSYKIPSAGAGPRQDPPQPAATAGGVPRGPGVVRSAARGPPTSPSLWPGGGGGIPPRGGLSMKEERNDAGTMNGGVGGGTGAASRSSEGGRESLREERKDAGTTNGAGAGASTGAAAGAGVGSWWSEENPESSDGNSTFVFSFAWLNSQHK</sequence>